<dbReference type="Proteomes" id="UP000011083">
    <property type="component" value="Unassembled WGS sequence"/>
</dbReference>
<evidence type="ECO:0000256" key="1">
    <source>
        <dbReference type="SAM" id="SignalP"/>
    </source>
</evidence>
<name>L8HHZ3_ACACF</name>
<gene>
    <name evidence="2" type="ORF">ACA1_289210</name>
</gene>
<protein>
    <submittedName>
        <fullName evidence="2">Uncharacterized protein</fullName>
    </submittedName>
</protein>
<evidence type="ECO:0000313" key="2">
    <source>
        <dbReference type="EMBL" id="ELR25189.1"/>
    </source>
</evidence>
<accession>L8HHZ3</accession>
<keyword evidence="3" id="KW-1185">Reference proteome</keyword>
<dbReference type="RefSeq" id="XP_004367944.1">
    <property type="nucleotide sequence ID" value="XM_004367887.1"/>
</dbReference>
<reference evidence="2 3" key="1">
    <citation type="journal article" date="2013" name="Genome Biol.">
        <title>Genome of Acanthamoeba castellanii highlights extensive lateral gene transfer and early evolution of tyrosine kinase signaling.</title>
        <authorList>
            <person name="Clarke M."/>
            <person name="Lohan A.J."/>
            <person name="Liu B."/>
            <person name="Lagkouvardos I."/>
            <person name="Roy S."/>
            <person name="Zafar N."/>
            <person name="Bertelli C."/>
            <person name="Schilde C."/>
            <person name="Kianianmomeni A."/>
            <person name="Burglin T.R."/>
            <person name="Frech C."/>
            <person name="Turcotte B."/>
            <person name="Kopec K.O."/>
            <person name="Synnott J.M."/>
            <person name="Choo C."/>
            <person name="Paponov I."/>
            <person name="Finkler A."/>
            <person name="Soon Heng Tan C."/>
            <person name="Hutchins A.P."/>
            <person name="Weinmeier T."/>
            <person name="Rattei T."/>
            <person name="Chu J.S."/>
            <person name="Gimenez G."/>
            <person name="Irimia M."/>
            <person name="Rigden D.J."/>
            <person name="Fitzpatrick D.A."/>
            <person name="Lorenzo-Morales J."/>
            <person name="Bateman A."/>
            <person name="Chiu C.H."/>
            <person name="Tang P."/>
            <person name="Hegemann P."/>
            <person name="Fromm H."/>
            <person name="Raoult D."/>
            <person name="Greub G."/>
            <person name="Miranda-Saavedra D."/>
            <person name="Chen N."/>
            <person name="Nash P."/>
            <person name="Ginger M.L."/>
            <person name="Horn M."/>
            <person name="Schaap P."/>
            <person name="Caler L."/>
            <person name="Loftus B."/>
        </authorList>
    </citation>
    <scope>NUCLEOTIDE SEQUENCE [LARGE SCALE GENOMIC DNA]</scope>
    <source>
        <strain evidence="2 3">Neff</strain>
    </source>
</reference>
<dbReference type="GeneID" id="14926233"/>
<proteinExistence type="predicted"/>
<dbReference type="KEGG" id="acan:ACA1_289210"/>
<feature type="chain" id="PRO_5003991250" evidence="1">
    <location>
        <begin position="20"/>
        <end position="332"/>
    </location>
</feature>
<keyword evidence="1" id="KW-0732">Signal</keyword>
<dbReference type="EMBL" id="KB007805">
    <property type="protein sequence ID" value="ELR25189.1"/>
    <property type="molecule type" value="Genomic_DNA"/>
</dbReference>
<dbReference type="AlphaFoldDB" id="L8HHZ3"/>
<dbReference type="VEuPathDB" id="AmoebaDB:ACA1_289210"/>
<organism evidence="2 3">
    <name type="scientific">Acanthamoeba castellanii (strain ATCC 30010 / Neff)</name>
    <dbReference type="NCBI Taxonomy" id="1257118"/>
    <lineage>
        <taxon>Eukaryota</taxon>
        <taxon>Amoebozoa</taxon>
        <taxon>Discosea</taxon>
        <taxon>Longamoebia</taxon>
        <taxon>Centramoebida</taxon>
        <taxon>Acanthamoebidae</taxon>
        <taxon>Acanthamoeba</taxon>
    </lineage>
</organism>
<feature type="signal peptide" evidence="1">
    <location>
        <begin position="1"/>
        <end position="19"/>
    </location>
</feature>
<evidence type="ECO:0000313" key="3">
    <source>
        <dbReference type="Proteomes" id="UP000011083"/>
    </source>
</evidence>
<sequence length="332" mass="36799">MRHLVGLVFLCVLFSSVRFHGGIQIVNTLNLADYGSRWISVSVFGAVYSFLSERILWWGSADSSGLGIYGARIPPQYAPNLAVIVGFGLNTQTGQNVAELYTYSNVTSTVSFAVFTLNTGQWTTPNQVSVPVRDYQYLVPDTDNLNTRRSLFLISLNHIVYIDIPTFTIVAELDLSQQFVNQYPVTLIAGATYYKGNLFIARTASLNGKNLAQIVDVHVENDFNFHSLSFSHVVYLDSDCDNMFGWGNYLFWPQLRNSNGTLYGWSLQDRNLIFASVGLGPGTIWGKAVGANQITSIQTIDMNGQDDPQLSVLLAGHNATGFGKITWLRYTS</sequence>